<evidence type="ECO:0000259" key="11">
    <source>
        <dbReference type="SMART" id="SM00563"/>
    </source>
</evidence>
<dbReference type="Proteomes" id="UP001165122">
    <property type="component" value="Unassembled WGS sequence"/>
</dbReference>
<evidence type="ECO:0000256" key="9">
    <source>
        <dbReference type="SAM" id="Phobius"/>
    </source>
</evidence>
<reference evidence="13" key="1">
    <citation type="journal article" date="2023" name="Commun. Biol.">
        <title>Genome analysis of Parmales, the sister group of diatoms, reveals the evolutionary specialization of diatoms from phago-mixotrophs to photoautotrophs.</title>
        <authorList>
            <person name="Ban H."/>
            <person name="Sato S."/>
            <person name="Yoshikawa S."/>
            <person name="Yamada K."/>
            <person name="Nakamura Y."/>
            <person name="Ichinomiya M."/>
            <person name="Sato N."/>
            <person name="Blanc-Mathieu R."/>
            <person name="Endo H."/>
            <person name="Kuwata A."/>
            <person name="Ogata H."/>
        </authorList>
    </citation>
    <scope>NUCLEOTIDE SEQUENCE [LARGE SCALE GENOMIC DNA]</scope>
    <source>
        <strain evidence="13">NIES 3700</strain>
    </source>
</reference>
<feature type="transmembrane region" description="Helical" evidence="9">
    <location>
        <begin position="100"/>
        <end position="119"/>
    </location>
</feature>
<keyword evidence="7" id="KW-0594">Phospholipid biosynthesis</keyword>
<organism evidence="12 13">
    <name type="scientific">Triparma laevis f. longispina</name>
    <dbReference type="NCBI Taxonomy" id="1714387"/>
    <lineage>
        <taxon>Eukaryota</taxon>
        <taxon>Sar</taxon>
        <taxon>Stramenopiles</taxon>
        <taxon>Ochrophyta</taxon>
        <taxon>Bolidophyceae</taxon>
        <taxon>Parmales</taxon>
        <taxon>Triparmaceae</taxon>
        <taxon>Triparma</taxon>
    </lineage>
</organism>
<keyword evidence="6 7" id="KW-0012">Acyltransferase</keyword>
<dbReference type="InterPro" id="IPR004552">
    <property type="entry name" value="AGP_acyltrans"/>
</dbReference>
<evidence type="ECO:0000256" key="2">
    <source>
        <dbReference type="ARBA" id="ARBA00008655"/>
    </source>
</evidence>
<comment type="pathway">
    <text evidence="1">Lipid metabolism.</text>
</comment>
<dbReference type="EMBL" id="BRXW01000608">
    <property type="protein sequence ID" value="GMH69496.1"/>
    <property type="molecule type" value="Genomic_DNA"/>
</dbReference>
<comment type="similarity">
    <text evidence="2 7">Belongs to the 1-acyl-sn-glycerol-3-phosphate acyltransferase family.</text>
</comment>
<dbReference type="CDD" id="cd07989">
    <property type="entry name" value="LPLAT_AGPAT-like"/>
    <property type="match status" value="1"/>
</dbReference>
<dbReference type="SMART" id="SM00563">
    <property type="entry name" value="PlsC"/>
    <property type="match status" value="1"/>
</dbReference>
<evidence type="ECO:0000256" key="8">
    <source>
        <dbReference type="SAM" id="MobiDB-lite"/>
    </source>
</evidence>
<dbReference type="Pfam" id="PF01553">
    <property type="entry name" value="Acyltransferase"/>
    <property type="match status" value="1"/>
</dbReference>
<evidence type="ECO:0000256" key="6">
    <source>
        <dbReference type="ARBA" id="ARBA00023315"/>
    </source>
</evidence>
<feature type="compositionally biased region" description="Low complexity" evidence="8">
    <location>
        <begin position="44"/>
        <end position="72"/>
    </location>
</feature>
<dbReference type="OrthoDB" id="417078at2759"/>
<comment type="caution">
    <text evidence="12">The sequence shown here is derived from an EMBL/GenBank/DDBJ whole genome shotgun (WGS) entry which is preliminary data.</text>
</comment>
<dbReference type="SUPFAM" id="SSF69593">
    <property type="entry name" value="Glycerol-3-phosphate (1)-acyltransferase"/>
    <property type="match status" value="1"/>
</dbReference>
<keyword evidence="9" id="KW-0472">Membrane</keyword>
<name>A0A9W7AF78_9STRA</name>
<dbReference type="EC" id="2.3.1.51" evidence="7"/>
<dbReference type="PANTHER" id="PTHR10434">
    <property type="entry name" value="1-ACYL-SN-GLYCEROL-3-PHOSPHATE ACYLTRANSFERASE"/>
    <property type="match status" value="1"/>
</dbReference>
<evidence type="ECO:0000256" key="4">
    <source>
        <dbReference type="ARBA" id="ARBA00022679"/>
    </source>
</evidence>
<evidence type="ECO:0000256" key="1">
    <source>
        <dbReference type="ARBA" id="ARBA00005189"/>
    </source>
</evidence>
<keyword evidence="3 7" id="KW-0444">Lipid biosynthesis</keyword>
<evidence type="ECO:0000256" key="10">
    <source>
        <dbReference type="SAM" id="SignalP"/>
    </source>
</evidence>
<feature type="signal peptide" evidence="10">
    <location>
        <begin position="1"/>
        <end position="27"/>
    </location>
</feature>
<keyword evidence="9" id="KW-1133">Transmembrane helix</keyword>
<dbReference type="GO" id="GO:0006654">
    <property type="term" value="P:phosphatidic acid biosynthetic process"/>
    <property type="evidence" value="ECO:0007669"/>
    <property type="project" value="TreeGrafter"/>
</dbReference>
<evidence type="ECO:0000313" key="12">
    <source>
        <dbReference type="EMBL" id="GMH69496.1"/>
    </source>
</evidence>
<dbReference type="GO" id="GO:0003841">
    <property type="term" value="F:1-acylglycerol-3-phosphate O-acyltransferase activity"/>
    <property type="evidence" value="ECO:0007669"/>
    <property type="project" value="UniProtKB-UniRule"/>
</dbReference>
<comment type="domain">
    <text evidence="7">The HXXXXD motif is essential for acyltransferase activity and may constitute the binding site for the phosphate moiety of the glycerol-3-phosphate.</text>
</comment>
<proteinExistence type="inferred from homology"/>
<dbReference type="InterPro" id="IPR002123">
    <property type="entry name" value="Plipid/glycerol_acylTrfase"/>
</dbReference>
<accession>A0A9W7AF78</accession>
<keyword evidence="13" id="KW-1185">Reference proteome</keyword>
<keyword evidence="10" id="KW-0732">Signal</keyword>
<dbReference type="NCBIfam" id="TIGR00530">
    <property type="entry name" value="AGP_acyltrn"/>
    <property type="match status" value="1"/>
</dbReference>
<feature type="domain" description="Phospholipid/glycerol acyltransferase" evidence="11">
    <location>
        <begin position="185"/>
        <end position="301"/>
    </location>
</feature>
<dbReference type="GO" id="GO:0016020">
    <property type="term" value="C:membrane"/>
    <property type="evidence" value="ECO:0007669"/>
    <property type="project" value="InterPro"/>
</dbReference>
<keyword evidence="9" id="KW-0812">Transmembrane</keyword>
<keyword evidence="5 7" id="KW-0443">Lipid metabolism</keyword>
<evidence type="ECO:0000256" key="3">
    <source>
        <dbReference type="ARBA" id="ARBA00022516"/>
    </source>
</evidence>
<keyword evidence="7" id="KW-1208">Phospholipid metabolism</keyword>
<protein>
    <recommendedName>
        <fullName evidence="7">1-acyl-sn-glycerol-3-phosphate acyltransferase</fullName>
        <ecNumber evidence="7">2.3.1.51</ecNumber>
    </recommendedName>
</protein>
<evidence type="ECO:0000313" key="13">
    <source>
        <dbReference type="Proteomes" id="UP001165122"/>
    </source>
</evidence>
<feature type="chain" id="PRO_5040914287" description="1-acyl-sn-glycerol-3-phosphate acyltransferase" evidence="10">
    <location>
        <begin position="28"/>
        <end position="368"/>
    </location>
</feature>
<feature type="region of interest" description="Disordered" evidence="8">
    <location>
        <begin position="44"/>
        <end position="76"/>
    </location>
</feature>
<keyword evidence="4 7" id="KW-0808">Transferase</keyword>
<dbReference type="PANTHER" id="PTHR10434:SF64">
    <property type="entry name" value="1-ACYL-SN-GLYCEROL-3-PHOSPHATE ACYLTRANSFERASE-RELATED"/>
    <property type="match status" value="1"/>
</dbReference>
<sequence length="368" mass="40815">MKTSMQTPIKALVVCLLAVYLTPPPNAGNALFVQSFRAPIPTPRSSRLPPLPSSSTSTSSTSSPPTSFTPSALTPPPLAPRPLPKFYYHWKKSNLKLNLFGAYYGFVAISLGFIWYAVLKTIRLYTSIMSKLGITVDSKKSFGIRTNAIWGWFVLRLSYNWPIITGKKRVQKILLNSKTDDSPGVMYVANHCSWMDIPFIAMSIGIRKNYKIIAKSELLKVPILGEAISVGENITVDRGSRKSQVKTYKEGLGWLREGVSLCTFPEGTRSRDGRLQAFKRGAFKMAEKTGAVIVPISISYCHILNPVDWVFPIRPARGIPVRVHVHDPIETVGKTEDDIVEVVQRTLCEALPECQQPIGGRMPGYDTS</sequence>
<evidence type="ECO:0000256" key="5">
    <source>
        <dbReference type="ARBA" id="ARBA00023098"/>
    </source>
</evidence>
<evidence type="ECO:0000256" key="7">
    <source>
        <dbReference type="RuleBase" id="RU361267"/>
    </source>
</evidence>
<gene>
    <name evidence="12" type="ORF">TrLO_g5563</name>
</gene>
<comment type="catalytic activity">
    <reaction evidence="7">
        <text>a 1-acyl-sn-glycero-3-phosphate + an acyl-CoA = a 1,2-diacyl-sn-glycero-3-phosphate + CoA</text>
        <dbReference type="Rhea" id="RHEA:19709"/>
        <dbReference type="ChEBI" id="CHEBI:57287"/>
        <dbReference type="ChEBI" id="CHEBI:57970"/>
        <dbReference type="ChEBI" id="CHEBI:58342"/>
        <dbReference type="ChEBI" id="CHEBI:58608"/>
        <dbReference type="EC" id="2.3.1.51"/>
    </reaction>
</comment>
<dbReference type="AlphaFoldDB" id="A0A9W7AF78"/>